<keyword evidence="2" id="KW-1185">Reference proteome</keyword>
<proteinExistence type="predicted"/>
<dbReference type="EMBL" id="JARKIB010000344">
    <property type="protein sequence ID" value="KAJ7713373.1"/>
    <property type="molecule type" value="Genomic_DNA"/>
</dbReference>
<feature type="non-terminal residue" evidence="1">
    <location>
        <position position="1"/>
    </location>
</feature>
<dbReference type="AlphaFoldDB" id="A0AAD7H6S3"/>
<reference evidence="1" key="1">
    <citation type="submission" date="2023-03" db="EMBL/GenBank/DDBJ databases">
        <title>Massive genome expansion in bonnet fungi (Mycena s.s.) driven by repeated elements and novel gene families across ecological guilds.</title>
        <authorList>
            <consortium name="Lawrence Berkeley National Laboratory"/>
            <person name="Harder C.B."/>
            <person name="Miyauchi S."/>
            <person name="Viragh M."/>
            <person name="Kuo A."/>
            <person name="Thoen E."/>
            <person name="Andreopoulos B."/>
            <person name="Lu D."/>
            <person name="Skrede I."/>
            <person name="Drula E."/>
            <person name="Henrissat B."/>
            <person name="Morin E."/>
            <person name="Kohler A."/>
            <person name="Barry K."/>
            <person name="LaButti K."/>
            <person name="Morin E."/>
            <person name="Salamov A."/>
            <person name="Lipzen A."/>
            <person name="Mereny Z."/>
            <person name="Hegedus B."/>
            <person name="Baldrian P."/>
            <person name="Stursova M."/>
            <person name="Weitz H."/>
            <person name="Taylor A."/>
            <person name="Grigoriev I.V."/>
            <person name="Nagy L.G."/>
            <person name="Martin F."/>
            <person name="Kauserud H."/>
        </authorList>
    </citation>
    <scope>NUCLEOTIDE SEQUENCE</scope>
    <source>
        <strain evidence="1">CBHHK182m</strain>
    </source>
</reference>
<evidence type="ECO:0000313" key="2">
    <source>
        <dbReference type="Proteomes" id="UP001215598"/>
    </source>
</evidence>
<comment type="caution">
    <text evidence="1">The sequence shown here is derived from an EMBL/GenBank/DDBJ whole genome shotgun (WGS) entry which is preliminary data.</text>
</comment>
<gene>
    <name evidence="1" type="ORF">B0H16DRAFT_1341424</name>
</gene>
<protein>
    <recommendedName>
        <fullName evidence="3">HAT C-terminal dimerisation domain-containing protein</fullName>
    </recommendedName>
</protein>
<sequence>ECGFSSAGITISQRRNRLKSDIVEALQVLRCLIRHDLSFQKDALVDDEDNNGEGEGWDELVDESADAVVATE</sequence>
<evidence type="ECO:0000313" key="1">
    <source>
        <dbReference type="EMBL" id="KAJ7713373.1"/>
    </source>
</evidence>
<organism evidence="1 2">
    <name type="scientific">Mycena metata</name>
    <dbReference type="NCBI Taxonomy" id="1033252"/>
    <lineage>
        <taxon>Eukaryota</taxon>
        <taxon>Fungi</taxon>
        <taxon>Dikarya</taxon>
        <taxon>Basidiomycota</taxon>
        <taxon>Agaricomycotina</taxon>
        <taxon>Agaricomycetes</taxon>
        <taxon>Agaricomycetidae</taxon>
        <taxon>Agaricales</taxon>
        <taxon>Marasmiineae</taxon>
        <taxon>Mycenaceae</taxon>
        <taxon>Mycena</taxon>
    </lineage>
</organism>
<evidence type="ECO:0008006" key="3">
    <source>
        <dbReference type="Google" id="ProtNLM"/>
    </source>
</evidence>
<name>A0AAD7H6S3_9AGAR</name>
<accession>A0AAD7H6S3</accession>
<dbReference type="Proteomes" id="UP001215598">
    <property type="component" value="Unassembled WGS sequence"/>
</dbReference>